<dbReference type="SUPFAM" id="SSF52058">
    <property type="entry name" value="L domain-like"/>
    <property type="match status" value="1"/>
</dbReference>
<dbReference type="Pfam" id="PF13306">
    <property type="entry name" value="LRR_5"/>
    <property type="match status" value="1"/>
</dbReference>
<dbReference type="EMBL" id="LXWW01000346">
    <property type="protein sequence ID" value="OAO13675.1"/>
    <property type="molecule type" value="Genomic_DNA"/>
</dbReference>
<proteinExistence type="predicted"/>
<comment type="caution">
    <text evidence="3">The sequence shown here is derived from an EMBL/GenBank/DDBJ whole genome shotgun (WGS) entry which is preliminary data.</text>
</comment>
<dbReference type="Gene3D" id="3.80.10.10">
    <property type="entry name" value="Ribonuclease Inhibitor"/>
    <property type="match status" value="2"/>
</dbReference>
<evidence type="ECO:0000256" key="1">
    <source>
        <dbReference type="SAM" id="MobiDB-lite"/>
    </source>
</evidence>
<dbReference type="OrthoDB" id="10512895at2759"/>
<sequence length="618" mass="67974">MAPSKSPRSAEEYSRKSKSPAAAKTVDKEKDSAGITVTVNVDSAVPVHDAESFAEALLRKEAVVSMDNDALEAIAQGFSKDECVVKKLVVAGTDDYHIEDSGELLGEFLSSLSDIESLQTVVFSGHVFHSLTLPAALPESITTLVFDNCSVDEVTPEEGACPGLTTLVFQKVRDLSTLDFPEHCLQAVTRLSISRCSVTAVTFEDAAMLEGEELEIAGCKYLESVTLGRDCFSKGEALYMSRNTSLISLAFGENAFQKASTWKLALSELRSLTFGGSNFIDMEDVDFTAMPELTEIVCGEGCFHSGLTLICEDLTKLRRLELGDFCFEKGRKIYLINCGNLRQLRFGKKCFRAIDDEELTLCDLPKLEALAIGDSSFSKLDRFVLLKCQALKEVTIGKGALKECEYFVLLSYLNRVHVEESGDTVQFLPEEYPGLPQEADITCQKYCFRVEGCSRLATLSIGKGAMPRTKHLEVSFLKRLKNFELPEGLFEDCETFVMTDNPKMTELHIPEGCFPSLKYMSIQDLPGLQDLEIEDNVMANGGFVIMRNLYPTTISVSLNSLLCTASSYKSIPNKLRKCCIKNLTPFQKKIASDAFLGQSLVGSISVLGVVAIIIVFLV</sequence>
<feature type="transmembrane region" description="Helical" evidence="2">
    <location>
        <begin position="595"/>
        <end position="617"/>
    </location>
</feature>
<evidence type="ECO:0000313" key="4">
    <source>
        <dbReference type="Proteomes" id="UP000078348"/>
    </source>
</evidence>
<dbReference type="InterPro" id="IPR026906">
    <property type="entry name" value="LRR_5"/>
</dbReference>
<reference evidence="3 4" key="1">
    <citation type="submission" date="2016-05" db="EMBL/GenBank/DDBJ databases">
        <title>Nuclear genome of Blastocystis sp. subtype 1 NandII.</title>
        <authorList>
            <person name="Gentekaki E."/>
            <person name="Curtis B."/>
            <person name="Stairs C."/>
            <person name="Eme L."/>
            <person name="Herman E."/>
            <person name="Klimes V."/>
            <person name="Arias M.C."/>
            <person name="Elias M."/>
            <person name="Hilliou F."/>
            <person name="Klute M."/>
            <person name="Malik S.-B."/>
            <person name="Pightling A."/>
            <person name="Rachubinski R."/>
            <person name="Salas D."/>
            <person name="Schlacht A."/>
            <person name="Suga H."/>
            <person name="Archibald J."/>
            <person name="Ball S.G."/>
            <person name="Clark G."/>
            <person name="Dacks J."/>
            <person name="Van Der Giezen M."/>
            <person name="Tsaousis A."/>
            <person name="Roger A."/>
        </authorList>
    </citation>
    <scope>NUCLEOTIDE SEQUENCE [LARGE SCALE GENOMIC DNA]</scope>
    <source>
        <strain evidence="4">ATCC 50177 / NandII</strain>
    </source>
</reference>
<keyword evidence="2" id="KW-0472">Membrane</keyword>
<evidence type="ECO:0000313" key="3">
    <source>
        <dbReference type="EMBL" id="OAO13675.1"/>
    </source>
</evidence>
<keyword evidence="2" id="KW-1133">Transmembrane helix</keyword>
<dbReference type="PANTHER" id="PTHR45661">
    <property type="entry name" value="SURFACE ANTIGEN"/>
    <property type="match status" value="1"/>
</dbReference>
<accession>A0A196S9E7</accession>
<evidence type="ECO:0000256" key="2">
    <source>
        <dbReference type="SAM" id="Phobius"/>
    </source>
</evidence>
<dbReference type="PANTHER" id="PTHR45661:SF3">
    <property type="entry name" value="IG-LIKE DOMAIN-CONTAINING PROTEIN"/>
    <property type="match status" value="1"/>
</dbReference>
<keyword evidence="4" id="KW-1185">Reference proteome</keyword>
<feature type="region of interest" description="Disordered" evidence="1">
    <location>
        <begin position="1"/>
        <end position="29"/>
    </location>
</feature>
<keyword evidence="2" id="KW-0812">Transmembrane</keyword>
<dbReference type="InterPro" id="IPR053139">
    <property type="entry name" value="Surface_bspA-like"/>
</dbReference>
<dbReference type="AlphaFoldDB" id="A0A196S9E7"/>
<dbReference type="Proteomes" id="UP000078348">
    <property type="component" value="Unassembled WGS sequence"/>
</dbReference>
<protein>
    <submittedName>
        <fullName evidence="3">Uncharacterized protein</fullName>
    </submittedName>
</protein>
<organism evidence="3 4">
    <name type="scientific">Blastocystis sp. subtype 1 (strain ATCC 50177 / NandII)</name>
    <dbReference type="NCBI Taxonomy" id="478820"/>
    <lineage>
        <taxon>Eukaryota</taxon>
        <taxon>Sar</taxon>
        <taxon>Stramenopiles</taxon>
        <taxon>Bigyra</taxon>
        <taxon>Opalozoa</taxon>
        <taxon>Opalinata</taxon>
        <taxon>Blastocystidae</taxon>
        <taxon>Blastocystis</taxon>
    </lineage>
</organism>
<name>A0A196S9E7_BLAHN</name>
<gene>
    <name evidence="3" type="ORF">AV274_4650</name>
</gene>
<dbReference type="InterPro" id="IPR032675">
    <property type="entry name" value="LRR_dom_sf"/>
</dbReference>